<keyword evidence="1" id="KW-1133">Transmembrane helix</keyword>
<reference evidence="3" key="1">
    <citation type="journal article" date="2019" name="Int. J. Syst. Evol. Microbiol.">
        <title>The Global Catalogue of Microorganisms (GCM) 10K type strain sequencing project: providing services to taxonomists for standard genome sequencing and annotation.</title>
        <authorList>
            <consortium name="The Broad Institute Genomics Platform"/>
            <consortium name="The Broad Institute Genome Sequencing Center for Infectious Disease"/>
            <person name="Wu L."/>
            <person name="Ma J."/>
        </authorList>
    </citation>
    <scope>NUCLEOTIDE SEQUENCE [LARGE SCALE GENOMIC DNA]</scope>
    <source>
        <strain evidence="3">IBRC-M 10987</strain>
    </source>
</reference>
<evidence type="ECO:0000313" key="2">
    <source>
        <dbReference type="EMBL" id="MFC4102931.1"/>
    </source>
</evidence>
<dbReference type="EMBL" id="JBHSAM010000034">
    <property type="protein sequence ID" value="MFC4102931.1"/>
    <property type="molecule type" value="Genomic_DNA"/>
</dbReference>
<keyword evidence="3" id="KW-1185">Reference proteome</keyword>
<dbReference type="Proteomes" id="UP001595715">
    <property type="component" value="Unassembled WGS sequence"/>
</dbReference>
<keyword evidence="1" id="KW-0472">Membrane</keyword>
<name>A0ABV8KA64_9BACL</name>
<proteinExistence type="predicted"/>
<evidence type="ECO:0000313" key="3">
    <source>
        <dbReference type="Proteomes" id="UP001595715"/>
    </source>
</evidence>
<feature type="transmembrane region" description="Helical" evidence="1">
    <location>
        <begin position="92"/>
        <end position="114"/>
    </location>
</feature>
<evidence type="ECO:0000256" key="1">
    <source>
        <dbReference type="SAM" id="Phobius"/>
    </source>
</evidence>
<accession>A0ABV8KA64</accession>
<organism evidence="2 3">
    <name type="scientific">Paenibacillus xanthanilyticus</name>
    <dbReference type="NCBI Taxonomy" id="1783531"/>
    <lineage>
        <taxon>Bacteria</taxon>
        <taxon>Bacillati</taxon>
        <taxon>Bacillota</taxon>
        <taxon>Bacilli</taxon>
        <taxon>Bacillales</taxon>
        <taxon>Paenibacillaceae</taxon>
        <taxon>Paenibacillus</taxon>
    </lineage>
</organism>
<comment type="caution">
    <text evidence="2">The sequence shown here is derived from an EMBL/GenBank/DDBJ whole genome shotgun (WGS) entry which is preliminary data.</text>
</comment>
<feature type="transmembrane region" description="Helical" evidence="1">
    <location>
        <begin position="57"/>
        <end position="80"/>
    </location>
</feature>
<sequence>MPPPFISQPDFLSSSSILVELHASLTGIRGFHSLLKRIIAPFDETMSRGRLILKNNIFFVSVIVIFVVWITSFVFMTYAFGYPKDVGVAGDLFGAINSLFSGLALAGVIYTLYIQRRDSEHQIKPYLVIEPHENNKGARSQPFLLEISNIGNGAALNIELEPTPFPLDPDQVTFKSVRRILSLKPGEMKLLEIKSYNGDEETQLNYLPHLNPKYANTAITIKIKYNDIEYRVIEQKFDLGNGDLKLSKSIYK</sequence>
<gene>
    <name evidence="2" type="ORF">ACFOZ8_25235</name>
</gene>
<dbReference type="RefSeq" id="WP_377776464.1">
    <property type="nucleotide sequence ID" value="NZ_JBHUKV010000034.1"/>
</dbReference>
<keyword evidence="1" id="KW-0812">Transmembrane</keyword>
<protein>
    <submittedName>
        <fullName evidence="2">Uncharacterized protein</fullName>
    </submittedName>
</protein>